<gene>
    <name evidence="1" type="ORF">P691DRAFT_652902</name>
</gene>
<dbReference type="AlphaFoldDB" id="A0A9P5WY18"/>
<evidence type="ECO:0000313" key="2">
    <source>
        <dbReference type="Proteomes" id="UP000807342"/>
    </source>
</evidence>
<proteinExistence type="predicted"/>
<evidence type="ECO:0000313" key="1">
    <source>
        <dbReference type="EMBL" id="KAF9440968.1"/>
    </source>
</evidence>
<dbReference type="Proteomes" id="UP000807342">
    <property type="component" value="Unassembled WGS sequence"/>
</dbReference>
<accession>A0A9P5WY18</accession>
<comment type="caution">
    <text evidence="1">The sequence shown here is derived from an EMBL/GenBank/DDBJ whole genome shotgun (WGS) entry which is preliminary data.</text>
</comment>
<feature type="non-terminal residue" evidence="1">
    <location>
        <position position="1"/>
    </location>
</feature>
<organism evidence="1 2">
    <name type="scientific">Macrolepiota fuliginosa MF-IS2</name>
    <dbReference type="NCBI Taxonomy" id="1400762"/>
    <lineage>
        <taxon>Eukaryota</taxon>
        <taxon>Fungi</taxon>
        <taxon>Dikarya</taxon>
        <taxon>Basidiomycota</taxon>
        <taxon>Agaricomycotina</taxon>
        <taxon>Agaricomycetes</taxon>
        <taxon>Agaricomycetidae</taxon>
        <taxon>Agaricales</taxon>
        <taxon>Agaricineae</taxon>
        <taxon>Agaricaceae</taxon>
        <taxon>Macrolepiota</taxon>
    </lineage>
</organism>
<keyword evidence="2" id="KW-1185">Reference proteome</keyword>
<dbReference type="EMBL" id="MU152139">
    <property type="protein sequence ID" value="KAF9440968.1"/>
    <property type="molecule type" value="Genomic_DNA"/>
</dbReference>
<name>A0A9P5WY18_9AGAR</name>
<dbReference type="OrthoDB" id="5967843at2759"/>
<reference evidence="1" key="1">
    <citation type="submission" date="2020-11" db="EMBL/GenBank/DDBJ databases">
        <authorList>
            <consortium name="DOE Joint Genome Institute"/>
            <person name="Ahrendt S."/>
            <person name="Riley R."/>
            <person name="Andreopoulos W."/>
            <person name="Labutti K."/>
            <person name="Pangilinan J."/>
            <person name="Ruiz-Duenas F.J."/>
            <person name="Barrasa J.M."/>
            <person name="Sanchez-Garcia M."/>
            <person name="Camarero S."/>
            <person name="Miyauchi S."/>
            <person name="Serrano A."/>
            <person name="Linde D."/>
            <person name="Babiker R."/>
            <person name="Drula E."/>
            <person name="Ayuso-Fernandez I."/>
            <person name="Pacheco R."/>
            <person name="Padilla G."/>
            <person name="Ferreira P."/>
            <person name="Barriuso J."/>
            <person name="Kellner H."/>
            <person name="Castanera R."/>
            <person name="Alfaro M."/>
            <person name="Ramirez L."/>
            <person name="Pisabarro A.G."/>
            <person name="Kuo A."/>
            <person name="Tritt A."/>
            <person name="Lipzen A."/>
            <person name="He G."/>
            <person name="Yan M."/>
            <person name="Ng V."/>
            <person name="Cullen D."/>
            <person name="Martin F."/>
            <person name="Rosso M.-N."/>
            <person name="Henrissat B."/>
            <person name="Hibbett D."/>
            <person name="Martinez A.T."/>
            <person name="Grigoriev I.V."/>
        </authorList>
    </citation>
    <scope>NUCLEOTIDE SEQUENCE</scope>
    <source>
        <strain evidence="1">MF-IS2</strain>
    </source>
</reference>
<protein>
    <submittedName>
        <fullName evidence="1">Uncharacterized protein</fullName>
    </submittedName>
</protein>
<sequence length="129" mass="14778">QCEIIKLINTFVLEHPSVPLLWIISSRPESYLRAFFSRTDIHAAHWEVEVPIDSDEACQDVERYLRSGFENIRQQYPYHIPLGPPWPCEAQISMIACSTLGHFAFAATVTRFTENPDIGDPIAQLEHIL</sequence>
<feature type="non-terminal residue" evidence="1">
    <location>
        <position position="129"/>
    </location>
</feature>